<keyword evidence="6" id="KW-0325">Glycoprotein</keyword>
<dbReference type="Proteomes" id="UP000695000">
    <property type="component" value="Unplaced"/>
</dbReference>
<dbReference type="GeneID" id="108569412"/>
<evidence type="ECO:0000313" key="11">
    <source>
        <dbReference type="RefSeq" id="XP_017786444.1"/>
    </source>
</evidence>
<dbReference type="InterPro" id="IPR020846">
    <property type="entry name" value="MFS_dom"/>
</dbReference>
<feature type="transmembrane region" description="Helical" evidence="8">
    <location>
        <begin position="350"/>
        <end position="375"/>
    </location>
</feature>
<accession>A0ABM1NHZ4</accession>
<dbReference type="PANTHER" id="PTHR48021">
    <property type="match status" value="1"/>
</dbReference>
<feature type="transmembrane region" description="Helical" evidence="8">
    <location>
        <begin position="168"/>
        <end position="190"/>
    </location>
</feature>
<feature type="transmembrane region" description="Helical" evidence="8">
    <location>
        <begin position="143"/>
        <end position="162"/>
    </location>
</feature>
<evidence type="ECO:0000256" key="5">
    <source>
        <dbReference type="ARBA" id="ARBA00023136"/>
    </source>
</evidence>
<feature type="transmembrane region" description="Helical" evidence="8">
    <location>
        <begin position="419"/>
        <end position="437"/>
    </location>
</feature>
<organism evidence="10 11">
    <name type="scientific">Nicrophorus vespilloides</name>
    <name type="common">Boreal carrion beetle</name>
    <dbReference type="NCBI Taxonomy" id="110193"/>
    <lineage>
        <taxon>Eukaryota</taxon>
        <taxon>Metazoa</taxon>
        <taxon>Ecdysozoa</taxon>
        <taxon>Arthropoda</taxon>
        <taxon>Hexapoda</taxon>
        <taxon>Insecta</taxon>
        <taxon>Pterygota</taxon>
        <taxon>Neoptera</taxon>
        <taxon>Endopterygota</taxon>
        <taxon>Coleoptera</taxon>
        <taxon>Polyphaga</taxon>
        <taxon>Staphyliniformia</taxon>
        <taxon>Silphidae</taxon>
        <taxon>Nicrophorinae</taxon>
        <taxon>Nicrophorus</taxon>
    </lineage>
</organism>
<feature type="transmembrane region" description="Helical" evidence="8">
    <location>
        <begin position="250"/>
        <end position="272"/>
    </location>
</feature>
<feature type="transmembrane region" description="Helical" evidence="8">
    <location>
        <begin position="110"/>
        <end position="131"/>
    </location>
</feature>
<evidence type="ECO:0000256" key="2">
    <source>
        <dbReference type="ARBA" id="ARBA00022475"/>
    </source>
</evidence>
<feature type="transmembrane region" description="Helical" evidence="8">
    <location>
        <begin position="292"/>
        <end position="309"/>
    </location>
</feature>
<evidence type="ECO:0000256" key="7">
    <source>
        <dbReference type="RuleBase" id="RU003346"/>
    </source>
</evidence>
<feature type="transmembrane region" description="Helical" evidence="8">
    <location>
        <begin position="316"/>
        <end position="338"/>
    </location>
</feature>
<evidence type="ECO:0000256" key="1">
    <source>
        <dbReference type="ARBA" id="ARBA00004651"/>
    </source>
</evidence>
<keyword evidence="4 8" id="KW-1133">Transmembrane helix</keyword>
<keyword evidence="5 8" id="KW-0472">Membrane</keyword>
<proteinExistence type="inferred from homology"/>
<dbReference type="InterPro" id="IPR005828">
    <property type="entry name" value="MFS_sugar_transport-like"/>
</dbReference>
<comment type="similarity">
    <text evidence="7">Belongs to the major facilitator superfamily. Sugar transporter (TC 2.A.1.1) family.</text>
</comment>
<evidence type="ECO:0000313" key="10">
    <source>
        <dbReference type="Proteomes" id="UP000695000"/>
    </source>
</evidence>
<dbReference type="PANTHER" id="PTHR48021:SF47">
    <property type="entry name" value="GH17672P"/>
    <property type="match status" value="1"/>
</dbReference>
<feature type="transmembrane region" description="Helical" evidence="8">
    <location>
        <begin position="9"/>
        <end position="30"/>
    </location>
</feature>
<dbReference type="PROSITE" id="PS50850">
    <property type="entry name" value="MFS"/>
    <property type="match status" value="1"/>
</dbReference>
<dbReference type="InterPro" id="IPR003663">
    <property type="entry name" value="Sugar/inositol_transpt"/>
</dbReference>
<sequence>MLRSGRRNFLYACVLTANILAFTIGMTLTWTSPVLPKLEKLDPDNPFDEPISSTESSWIGSLLALGAGFGPFLAAACSDRLGRKITLLLLSLPVIFSYLCLAFTKEIILYYVARAVGGLSLGGTFAILPGYIAEVSEDDIRGVLGSSMNVFVVTGVLASYCIGPYLSITLFSVISAVFPIAFAILFFIFMPETPQFYLLKGRKDDARKSLIKLRRMDDVEEELKTMEAFLEENKSGDLRDVFTIRSNVKALMISVCLAAFQQLSGINIIQFYAQNIFETAGIKELPDEIPPIILGFCQFAAGFITPVIIDRFGRRILLLTSAIGMAVSQLPLGFYFYYLKEGKDLESVSWLPVLLLVLYMLTYGFGFGPLPWSIMGEIFPSNVKAPASSLTASICWLVCFFLTKFFTNASLSIGMGPTFWIFSAFNVVALAFTYFLVPETKGRSIEEIQAVLSK</sequence>
<feature type="transmembrane region" description="Helical" evidence="8">
    <location>
        <begin position="387"/>
        <end position="407"/>
    </location>
</feature>
<feature type="domain" description="Major facilitator superfamily (MFS) profile" evidence="9">
    <location>
        <begin position="9"/>
        <end position="441"/>
    </location>
</feature>
<dbReference type="RefSeq" id="XP_017786444.1">
    <property type="nucleotide sequence ID" value="XM_017930955.1"/>
</dbReference>
<evidence type="ECO:0000256" key="6">
    <source>
        <dbReference type="ARBA" id="ARBA00023180"/>
    </source>
</evidence>
<dbReference type="Gene3D" id="1.20.1250.20">
    <property type="entry name" value="MFS general substrate transporter like domains"/>
    <property type="match status" value="2"/>
</dbReference>
<protein>
    <submittedName>
        <fullName evidence="11">Facilitated trehalose transporter Tret1-like</fullName>
    </submittedName>
</protein>
<evidence type="ECO:0000259" key="9">
    <source>
        <dbReference type="PROSITE" id="PS50850"/>
    </source>
</evidence>
<dbReference type="NCBIfam" id="TIGR00879">
    <property type="entry name" value="SP"/>
    <property type="match status" value="1"/>
</dbReference>
<dbReference type="InterPro" id="IPR044775">
    <property type="entry name" value="MFS_ERD6/Tret1-like"/>
</dbReference>
<keyword evidence="3 8" id="KW-0812">Transmembrane</keyword>
<evidence type="ECO:0000256" key="4">
    <source>
        <dbReference type="ARBA" id="ARBA00022989"/>
    </source>
</evidence>
<reference evidence="11" key="1">
    <citation type="submission" date="2025-08" db="UniProtKB">
        <authorList>
            <consortium name="RefSeq"/>
        </authorList>
    </citation>
    <scope>IDENTIFICATION</scope>
    <source>
        <tissue evidence="11">Whole Larva</tissue>
    </source>
</reference>
<dbReference type="PROSITE" id="PS00216">
    <property type="entry name" value="SUGAR_TRANSPORT_1"/>
    <property type="match status" value="1"/>
</dbReference>
<dbReference type="PRINTS" id="PR00171">
    <property type="entry name" value="SUGRTRNSPORT"/>
</dbReference>
<dbReference type="InterPro" id="IPR050549">
    <property type="entry name" value="MFS_Trehalose_Transporter"/>
</dbReference>
<dbReference type="InterPro" id="IPR036259">
    <property type="entry name" value="MFS_trans_sf"/>
</dbReference>
<evidence type="ECO:0000256" key="3">
    <source>
        <dbReference type="ARBA" id="ARBA00022692"/>
    </source>
</evidence>
<dbReference type="InterPro" id="IPR005829">
    <property type="entry name" value="Sugar_transporter_CS"/>
</dbReference>
<feature type="transmembrane region" description="Helical" evidence="8">
    <location>
        <begin position="58"/>
        <end position="78"/>
    </location>
</feature>
<keyword evidence="10" id="KW-1185">Reference proteome</keyword>
<keyword evidence="7" id="KW-0813">Transport</keyword>
<evidence type="ECO:0000256" key="8">
    <source>
        <dbReference type="SAM" id="Phobius"/>
    </source>
</evidence>
<name>A0ABM1NHZ4_NICVS</name>
<dbReference type="PROSITE" id="PS00217">
    <property type="entry name" value="SUGAR_TRANSPORT_2"/>
    <property type="match status" value="1"/>
</dbReference>
<feature type="transmembrane region" description="Helical" evidence="8">
    <location>
        <begin position="85"/>
        <end position="104"/>
    </location>
</feature>
<keyword evidence="2" id="KW-1003">Cell membrane</keyword>
<dbReference type="CDD" id="cd17358">
    <property type="entry name" value="MFS_GLUT6_8_Class3_like"/>
    <property type="match status" value="1"/>
</dbReference>
<comment type="subcellular location">
    <subcellularLocation>
        <location evidence="1">Cell membrane</location>
        <topology evidence="1">Multi-pass membrane protein</topology>
    </subcellularLocation>
</comment>
<dbReference type="SUPFAM" id="SSF103473">
    <property type="entry name" value="MFS general substrate transporter"/>
    <property type="match status" value="1"/>
</dbReference>
<gene>
    <name evidence="11" type="primary">LOC108569412</name>
</gene>
<dbReference type="Pfam" id="PF00083">
    <property type="entry name" value="Sugar_tr"/>
    <property type="match status" value="1"/>
</dbReference>